<keyword evidence="3" id="KW-0804">Transcription</keyword>
<evidence type="ECO:0000313" key="5">
    <source>
        <dbReference type="EMBL" id="WZF88308.1"/>
    </source>
</evidence>
<name>A0ABZ2W109_9GAMM</name>
<dbReference type="PROSITE" id="PS00041">
    <property type="entry name" value="HTH_ARAC_FAMILY_1"/>
    <property type="match status" value="1"/>
</dbReference>
<dbReference type="Pfam" id="PF01965">
    <property type="entry name" value="DJ-1_PfpI"/>
    <property type="match status" value="1"/>
</dbReference>
<evidence type="ECO:0000256" key="1">
    <source>
        <dbReference type="ARBA" id="ARBA00023015"/>
    </source>
</evidence>
<dbReference type="EMBL" id="CP101118">
    <property type="protein sequence ID" value="WZF88308.1"/>
    <property type="molecule type" value="Genomic_DNA"/>
</dbReference>
<keyword evidence="1" id="KW-0805">Transcription regulation</keyword>
<accession>A0ABZ2W109</accession>
<dbReference type="Pfam" id="PF12833">
    <property type="entry name" value="HTH_18"/>
    <property type="match status" value="1"/>
</dbReference>
<keyword evidence="2" id="KW-0238">DNA-binding</keyword>
<dbReference type="PROSITE" id="PS01124">
    <property type="entry name" value="HTH_ARAC_FAMILY_2"/>
    <property type="match status" value="1"/>
</dbReference>
<dbReference type="PRINTS" id="PR00032">
    <property type="entry name" value="HTHARAC"/>
</dbReference>
<feature type="domain" description="HTH araC/xylS-type" evidence="4">
    <location>
        <begin position="218"/>
        <end position="316"/>
    </location>
</feature>
<dbReference type="PANTHER" id="PTHR43130:SF3">
    <property type="entry name" value="HTH-TYPE TRANSCRIPTIONAL REGULATOR RV1931C"/>
    <property type="match status" value="1"/>
</dbReference>
<dbReference type="SUPFAM" id="SSF46689">
    <property type="entry name" value="Homeodomain-like"/>
    <property type="match status" value="2"/>
</dbReference>
<dbReference type="Proteomes" id="UP001475781">
    <property type="component" value="Chromosome"/>
</dbReference>
<dbReference type="InterPro" id="IPR009057">
    <property type="entry name" value="Homeodomain-like_sf"/>
</dbReference>
<organism evidence="5 6">
    <name type="scientific">Marinobacter metalliresistant</name>
    <dbReference type="NCBI Taxonomy" id="2961995"/>
    <lineage>
        <taxon>Bacteria</taxon>
        <taxon>Pseudomonadati</taxon>
        <taxon>Pseudomonadota</taxon>
        <taxon>Gammaproteobacteria</taxon>
        <taxon>Pseudomonadales</taxon>
        <taxon>Marinobacteraceae</taxon>
        <taxon>Marinobacter</taxon>
    </lineage>
</organism>
<dbReference type="PANTHER" id="PTHR43130">
    <property type="entry name" value="ARAC-FAMILY TRANSCRIPTIONAL REGULATOR"/>
    <property type="match status" value="1"/>
</dbReference>
<dbReference type="Gene3D" id="3.40.50.880">
    <property type="match status" value="1"/>
</dbReference>
<keyword evidence="6" id="KW-1185">Reference proteome</keyword>
<evidence type="ECO:0000259" key="4">
    <source>
        <dbReference type="PROSITE" id="PS01124"/>
    </source>
</evidence>
<dbReference type="InterPro" id="IPR020449">
    <property type="entry name" value="Tscrpt_reg_AraC-type_HTH"/>
</dbReference>
<dbReference type="SMART" id="SM00342">
    <property type="entry name" value="HTH_ARAC"/>
    <property type="match status" value="1"/>
</dbReference>
<dbReference type="InterPro" id="IPR018060">
    <property type="entry name" value="HTH_AraC"/>
</dbReference>
<gene>
    <name evidence="5" type="ORF">NLK58_18670</name>
</gene>
<evidence type="ECO:0000256" key="3">
    <source>
        <dbReference type="ARBA" id="ARBA00023163"/>
    </source>
</evidence>
<dbReference type="Gene3D" id="1.10.10.60">
    <property type="entry name" value="Homeodomain-like"/>
    <property type="match status" value="2"/>
</dbReference>
<dbReference type="InterPro" id="IPR002818">
    <property type="entry name" value="DJ-1/PfpI"/>
</dbReference>
<dbReference type="SUPFAM" id="SSF52317">
    <property type="entry name" value="Class I glutamine amidotransferase-like"/>
    <property type="match status" value="1"/>
</dbReference>
<dbReference type="InterPro" id="IPR029062">
    <property type="entry name" value="Class_I_gatase-like"/>
</dbReference>
<dbReference type="CDD" id="cd03136">
    <property type="entry name" value="GATase1_AraC_ArgR_like"/>
    <property type="match status" value="1"/>
</dbReference>
<dbReference type="InterPro" id="IPR018062">
    <property type="entry name" value="HTH_AraC-typ_CS"/>
</dbReference>
<proteinExistence type="predicted"/>
<evidence type="ECO:0000313" key="6">
    <source>
        <dbReference type="Proteomes" id="UP001475781"/>
    </source>
</evidence>
<sequence>MTEPETRKIGFLAIPQFSMLSFVAAMEPLRAANRLSEQPLYEWHIFSQDNQPVAASNGLPISPDRRFDETSDIDLMIVVAGIGATVIRDKKLFEWLRQLSRRGVALGATSTGSLLLARAWLLSNHRCTIHWENKESFEEEFPELNMTGELYEIDGNIMTCSGGLASLDMMCHKIALEHGADLAMGCAEQFIHPQIRPANDKQRMELQFRHNTNHPRLLKVIQLMQNHTEEVLNLTEIGEKVGLSTRQMERLFRTHLRTTPNAFYMQLRLERGKHLLLQSTMSITQISTACGFNSTSYFTRCYTKGFGLTPREQRQKRE</sequence>
<evidence type="ECO:0000256" key="2">
    <source>
        <dbReference type="ARBA" id="ARBA00023125"/>
    </source>
</evidence>
<reference evidence="5 6" key="1">
    <citation type="submission" date="2022-07" db="EMBL/GenBank/DDBJ databases">
        <title>A copper resistant bacterium isolated from sediment samples of deep sea hydrothermal areas.</title>
        <authorList>
            <person name="Zeng X."/>
        </authorList>
    </citation>
    <scope>NUCLEOTIDE SEQUENCE [LARGE SCALE GENOMIC DNA]</scope>
    <source>
        <strain evidence="6">CuT 6</strain>
    </source>
</reference>
<dbReference type="InterPro" id="IPR052158">
    <property type="entry name" value="INH-QAR"/>
</dbReference>
<protein>
    <submittedName>
        <fullName evidence="5">GlxA family transcriptional regulator</fullName>
    </submittedName>
</protein>
<dbReference type="RefSeq" id="WP_341581447.1">
    <property type="nucleotide sequence ID" value="NZ_CP101118.1"/>
</dbReference>